<feature type="compositionally biased region" description="Polar residues" evidence="1">
    <location>
        <begin position="292"/>
        <end position="350"/>
    </location>
</feature>
<evidence type="ECO:0000256" key="2">
    <source>
        <dbReference type="SAM" id="Phobius"/>
    </source>
</evidence>
<feature type="region of interest" description="Disordered" evidence="1">
    <location>
        <begin position="483"/>
        <end position="511"/>
    </location>
</feature>
<evidence type="ECO:0000313" key="4">
    <source>
        <dbReference type="Proteomes" id="UP000075881"/>
    </source>
</evidence>
<reference evidence="3" key="2">
    <citation type="submission" date="2020-05" db="UniProtKB">
        <authorList>
            <consortium name="EnsemblMetazoa"/>
        </authorList>
    </citation>
    <scope>IDENTIFICATION</scope>
    <source>
        <strain evidence="3">ACHKN1017</strain>
    </source>
</reference>
<keyword evidence="2" id="KW-0472">Membrane</keyword>
<feature type="region of interest" description="Disordered" evidence="1">
    <location>
        <begin position="282"/>
        <end position="366"/>
    </location>
</feature>
<feature type="compositionally biased region" description="Low complexity" evidence="1">
    <location>
        <begin position="353"/>
        <end position="366"/>
    </location>
</feature>
<organism evidence="3 4">
    <name type="scientific">Anopheles christyi</name>
    <dbReference type="NCBI Taxonomy" id="43041"/>
    <lineage>
        <taxon>Eukaryota</taxon>
        <taxon>Metazoa</taxon>
        <taxon>Ecdysozoa</taxon>
        <taxon>Arthropoda</taxon>
        <taxon>Hexapoda</taxon>
        <taxon>Insecta</taxon>
        <taxon>Pterygota</taxon>
        <taxon>Neoptera</taxon>
        <taxon>Endopterygota</taxon>
        <taxon>Diptera</taxon>
        <taxon>Nematocera</taxon>
        <taxon>Culicoidea</taxon>
        <taxon>Culicidae</taxon>
        <taxon>Anophelinae</taxon>
        <taxon>Anopheles</taxon>
    </lineage>
</organism>
<feature type="region of interest" description="Disordered" evidence="1">
    <location>
        <begin position="384"/>
        <end position="441"/>
    </location>
</feature>
<feature type="region of interest" description="Disordered" evidence="1">
    <location>
        <begin position="211"/>
        <end position="237"/>
    </location>
</feature>
<dbReference type="Proteomes" id="UP000075881">
    <property type="component" value="Unassembled WGS sequence"/>
</dbReference>
<keyword evidence="4" id="KW-1185">Reference proteome</keyword>
<feature type="transmembrane region" description="Helical" evidence="2">
    <location>
        <begin position="12"/>
        <end position="34"/>
    </location>
</feature>
<proteinExistence type="predicted"/>
<evidence type="ECO:0000256" key="1">
    <source>
        <dbReference type="SAM" id="MobiDB-lite"/>
    </source>
</evidence>
<keyword evidence="2" id="KW-0812">Transmembrane</keyword>
<dbReference type="EnsemblMetazoa" id="ACHR004990-RA">
    <property type="protein sequence ID" value="ACHR004990-PA"/>
    <property type="gene ID" value="ACHR004990"/>
</dbReference>
<evidence type="ECO:0000313" key="3">
    <source>
        <dbReference type="EnsemblMetazoa" id="ACHR004990-PA"/>
    </source>
</evidence>
<accession>A0A182K2K6</accession>
<keyword evidence="2" id="KW-1133">Transmembrane helix</keyword>
<name>A0A182K2K6_9DIPT</name>
<protein>
    <submittedName>
        <fullName evidence="3">Uncharacterized protein</fullName>
    </submittedName>
</protein>
<sequence length="511" mass="53111">MNESQQHRGYVIVSPVLAGLAVAIGVPILLFYVYGVVPVSLCRAGCGEGTKFEFDEEEDNGSRNHDAASVDAVSRIGATSIGEVSLSVASGSHLGVSSQHSAYGVTNPSTTALAGSITGHRLEVQADVSTSETASAVTCVSEKSGNTLNDAASTKALAGSILSYKQQTESSAFSEDGASERVRFDNTVSFVIDSKKDSCDFLYSIPSDQDTAADKASLGSGRSFRSSERSFRDDFDSTSVSSAHKRINFGKLIPKLNSTQHRNLSVDSATGSYNIPENVSLEQELEQEETTVQPHAASSCSSTATVPSRNATQSQISHNTGPSAHQQQKPQSGSLNPSPEFTVRQTSHGANKSALAIASSSSSCSSNEAINRAMLIEKPTLSTYSARAGSTSRGTEAAQNQRNESKPIQSLDSPPLSTSSLSDSSSHEQPASSSGHPKSRTHILRNLFFSLPSTTESNAPTEATVECGVTSTGAHVKVISGPLASPLSASSSSASASASTTPTGPSSNTLS</sequence>
<reference evidence="4" key="1">
    <citation type="submission" date="2013-03" db="EMBL/GenBank/DDBJ databases">
        <title>The Genome Sequence of Anopheles christyi ACHKN1017.</title>
        <authorList>
            <consortium name="The Broad Institute Genomics Platform"/>
            <person name="Neafsey D.E."/>
            <person name="Besansky N."/>
            <person name="Walker B."/>
            <person name="Young S.K."/>
            <person name="Zeng Q."/>
            <person name="Gargeya S."/>
            <person name="Fitzgerald M."/>
            <person name="Haas B."/>
            <person name="Abouelleil A."/>
            <person name="Allen A.W."/>
            <person name="Alvarado L."/>
            <person name="Arachchi H.M."/>
            <person name="Berlin A.M."/>
            <person name="Chapman S.B."/>
            <person name="Gainer-Dewar J."/>
            <person name="Goldberg J."/>
            <person name="Griggs A."/>
            <person name="Gujja S."/>
            <person name="Hansen M."/>
            <person name="Howarth C."/>
            <person name="Imamovic A."/>
            <person name="Ireland A."/>
            <person name="Larimer J."/>
            <person name="McCowan C."/>
            <person name="Murphy C."/>
            <person name="Pearson M."/>
            <person name="Poon T.W."/>
            <person name="Priest M."/>
            <person name="Roberts A."/>
            <person name="Saif S."/>
            <person name="Shea T."/>
            <person name="Sisk P."/>
            <person name="Sykes S."/>
            <person name="Wortman J."/>
            <person name="Nusbaum C."/>
            <person name="Birren B."/>
        </authorList>
    </citation>
    <scope>NUCLEOTIDE SEQUENCE [LARGE SCALE GENOMIC DNA]</scope>
    <source>
        <strain evidence="4">ACHKN1017</strain>
    </source>
</reference>
<feature type="compositionally biased region" description="Low complexity" evidence="1">
    <location>
        <begin position="410"/>
        <end position="424"/>
    </location>
</feature>
<feature type="compositionally biased region" description="Basic and acidic residues" evidence="1">
    <location>
        <begin position="225"/>
        <end position="235"/>
    </location>
</feature>
<feature type="compositionally biased region" description="Polar residues" evidence="1">
    <location>
        <begin position="384"/>
        <end position="408"/>
    </location>
</feature>
<dbReference type="STRING" id="43041.A0A182K2K6"/>
<dbReference type="VEuPathDB" id="VectorBase:ACHR004990"/>
<feature type="compositionally biased region" description="Polar residues" evidence="1">
    <location>
        <begin position="427"/>
        <end position="436"/>
    </location>
</feature>
<dbReference type="AlphaFoldDB" id="A0A182K2K6"/>